<accession>F8IIF1</accession>
<dbReference type="Pfam" id="PF01741">
    <property type="entry name" value="MscL"/>
    <property type="match status" value="1"/>
</dbReference>
<evidence type="ECO:0000256" key="7">
    <source>
        <dbReference type="ARBA" id="ARBA00023065"/>
    </source>
</evidence>
<evidence type="ECO:0000256" key="6">
    <source>
        <dbReference type="ARBA" id="ARBA00022989"/>
    </source>
</evidence>
<dbReference type="PANTHER" id="PTHR30266:SF2">
    <property type="entry name" value="LARGE-CONDUCTANCE MECHANOSENSITIVE CHANNEL"/>
    <property type="match status" value="1"/>
</dbReference>
<comment type="similarity">
    <text evidence="2 10">Belongs to the MscL family.</text>
</comment>
<evidence type="ECO:0000256" key="3">
    <source>
        <dbReference type="ARBA" id="ARBA00022448"/>
    </source>
</evidence>
<dbReference type="SUPFAM" id="SSF81330">
    <property type="entry name" value="Gated mechanosensitive channel"/>
    <property type="match status" value="1"/>
</dbReference>
<evidence type="ECO:0000256" key="8">
    <source>
        <dbReference type="ARBA" id="ARBA00023136"/>
    </source>
</evidence>
<dbReference type="NCBIfam" id="TIGR00220">
    <property type="entry name" value="mscL"/>
    <property type="match status" value="1"/>
</dbReference>
<keyword evidence="5 10" id="KW-0812">Transmembrane</keyword>
<dbReference type="OrthoDB" id="9810350at2"/>
<comment type="function">
    <text evidence="10">Channel that opens in response to stretch forces in the membrane lipid bilayer. May participate in the regulation of osmotic pressure changes within the cell.</text>
</comment>
<keyword evidence="8 10" id="KW-0472">Membrane</keyword>
<dbReference type="InterPro" id="IPR037673">
    <property type="entry name" value="MSC/AndL"/>
</dbReference>
<dbReference type="AlphaFoldDB" id="F8IIF1"/>
<evidence type="ECO:0000256" key="5">
    <source>
        <dbReference type="ARBA" id="ARBA00022692"/>
    </source>
</evidence>
<dbReference type="HAMAP" id="MF_00115">
    <property type="entry name" value="MscL"/>
    <property type="match status" value="1"/>
</dbReference>
<keyword evidence="3 10" id="KW-0813">Transport</keyword>
<reference evidence="12" key="2">
    <citation type="submission" date="2011-06" db="EMBL/GenBank/DDBJ databases">
        <title>The complete genome sequence of Alicyclobacillus acidocaldarius sp. Tc-4-1.</title>
        <authorList>
            <person name="Chen Y."/>
            <person name="He Y."/>
            <person name="Dong Z."/>
            <person name="Hu S."/>
        </authorList>
    </citation>
    <scope>NUCLEOTIDE SEQUENCE [LARGE SCALE GENOMIC DNA]</scope>
    <source>
        <strain evidence="12">Tc-4-1</strain>
    </source>
</reference>
<evidence type="ECO:0000256" key="1">
    <source>
        <dbReference type="ARBA" id="ARBA00004651"/>
    </source>
</evidence>
<dbReference type="RefSeq" id="WP_014463028.1">
    <property type="nucleotide sequence ID" value="NC_017167.1"/>
</dbReference>
<dbReference type="eggNOG" id="COG1970">
    <property type="taxonomic scope" value="Bacteria"/>
</dbReference>
<dbReference type="InterPro" id="IPR036019">
    <property type="entry name" value="MscL_channel"/>
</dbReference>
<evidence type="ECO:0000256" key="2">
    <source>
        <dbReference type="ARBA" id="ARBA00007254"/>
    </source>
</evidence>
<dbReference type="Proteomes" id="UP000000292">
    <property type="component" value="Chromosome"/>
</dbReference>
<evidence type="ECO:0000313" key="12">
    <source>
        <dbReference type="Proteomes" id="UP000000292"/>
    </source>
</evidence>
<proteinExistence type="inferred from homology"/>
<comment type="subunit">
    <text evidence="10">Homopentamer.</text>
</comment>
<gene>
    <name evidence="10 11" type="primary">mscL</name>
    <name evidence="11" type="ordered locus">TC41_0132</name>
</gene>
<keyword evidence="7 10" id="KW-0406">Ion transport</keyword>
<dbReference type="PATRIC" id="fig|1048834.4.peg.122"/>
<dbReference type="InterPro" id="IPR019823">
    <property type="entry name" value="Mechanosensitive_channel_CS"/>
</dbReference>
<dbReference type="PRINTS" id="PR01264">
    <property type="entry name" value="MECHCHANNEL"/>
</dbReference>
<feature type="transmembrane region" description="Helical" evidence="10">
    <location>
        <begin position="81"/>
        <end position="105"/>
    </location>
</feature>
<keyword evidence="9 10" id="KW-0407">Ion channel</keyword>
<keyword evidence="4 10" id="KW-1003">Cell membrane</keyword>
<feature type="transmembrane region" description="Helical" evidence="10">
    <location>
        <begin position="21"/>
        <end position="39"/>
    </location>
</feature>
<evidence type="ECO:0000313" key="11">
    <source>
        <dbReference type="EMBL" id="AEJ42110.1"/>
    </source>
</evidence>
<dbReference type="GO" id="GO:0008381">
    <property type="term" value="F:mechanosensitive monoatomic ion channel activity"/>
    <property type="evidence" value="ECO:0007669"/>
    <property type="project" value="UniProtKB-UniRule"/>
</dbReference>
<evidence type="ECO:0000256" key="4">
    <source>
        <dbReference type="ARBA" id="ARBA00022475"/>
    </source>
</evidence>
<dbReference type="KEGG" id="aad:TC41_0132"/>
<dbReference type="EMBL" id="CP002902">
    <property type="protein sequence ID" value="AEJ42110.1"/>
    <property type="molecule type" value="Genomic_DNA"/>
</dbReference>
<dbReference type="PANTHER" id="PTHR30266">
    <property type="entry name" value="MECHANOSENSITIVE CHANNEL MSCL"/>
    <property type="match status" value="1"/>
</dbReference>
<evidence type="ECO:0000256" key="10">
    <source>
        <dbReference type="HAMAP-Rule" id="MF_00115"/>
    </source>
</evidence>
<sequence>MLREFFKDFRAFIRRGNVIDLAVAVIMGGAFGQMVTTLVNDVIMPPIGLSLGKVDFSNLYINLSKKHYPSLAAAKAAGAPIIQYGLFLNTVVNFLIVSLVIFIAIRQLSRLKKPEPVKAPNTKICRFCRSEIPLDPHFAPVFWACVHFRQEF</sequence>
<protein>
    <recommendedName>
        <fullName evidence="10">Large-conductance mechanosensitive channel</fullName>
    </recommendedName>
</protein>
<dbReference type="HOGENOM" id="CLU_095787_2_3_9"/>
<reference evidence="11 12" key="1">
    <citation type="journal article" date="2011" name="J. Bacteriol.">
        <title>Complete Genome Sequence of Alicyclobacillus acidocaldarius Strain Tc-4-1.</title>
        <authorList>
            <person name="Chen Y."/>
            <person name="He Y."/>
            <person name="Zhang B."/>
            <person name="Yang J."/>
            <person name="Li W."/>
            <person name="Dong Z."/>
            <person name="Hu S."/>
        </authorList>
    </citation>
    <scope>NUCLEOTIDE SEQUENCE [LARGE SCALE GENOMIC DNA]</scope>
    <source>
        <strain evidence="11 12">Tc-4-1</strain>
    </source>
</reference>
<evidence type="ECO:0000256" key="9">
    <source>
        <dbReference type="ARBA" id="ARBA00023303"/>
    </source>
</evidence>
<dbReference type="InterPro" id="IPR001185">
    <property type="entry name" value="MS_channel"/>
</dbReference>
<dbReference type="GO" id="GO:0005886">
    <property type="term" value="C:plasma membrane"/>
    <property type="evidence" value="ECO:0007669"/>
    <property type="project" value="UniProtKB-SubCell"/>
</dbReference>
<dbReference type="Gene3D" id="1.10.1200.120">
    <property type="entry name" value="Large-conductance mechanosensitive channel, MscL, domain 1"/>
    <property type="match status" value="1"/>
</dbReference>
<name>F8IIF1_ALIAT</name>
<keyword evidence="6 10" id="KW-1133">Transmembrane helix</keyword>
<dbReference type="PROSITE" id="PS01327">
    <property type="entry name" value="MSCL"/>
    <property type="match status" value="1"/>
</dbReference>
<dbReference type="STRING" id="1048834.TC41_0132"/>
<organism evidence="11 12">
    <name type="scientific">Alicyclobacillus acidocaldarius (strain Tc-4-1)</name>
    <name type="common">Bacillus acidocaldarius</name>
    <dbReference type="NCBI Taxonomy" id="1048834"/>
    <lineage>
        <taxon>Bacteria</taxon>
        <taxon>Bacillati</taxon>
        <taxon>Bacillota</taxon>
        <taxon>Bacilli</taxon>
        <taxon>Bacillales</taxon>
        <taxon>Alicyclobacillaceae</taxon>
        <taxon>Alicyclobacillus</taxon>
    </lineage>
</organism>
<comment type="subcellular location">
    <subcellularLocation>
        <location evidence="1 10">Cell membrane</location>
        <topology evidence="1 10">Multi-pass membrane protein</topology>
    </subcellularLocation>
</comment>